<sequence length="357" mass="39794">MSARPEAAHRGAQRNSQIIALELCEMRQQRLRCVSCVCRSNGVCQLGPGICKSEGTYKTALQNLTAVPTSRHLDPSCETGRIWSRGIISLWQIVAMRDDVGEPTTAFADVGRLLRLTAVKAGDKMVTYRAESEGRGKYAGGVEGIDYIFVTNAGARREIFLPRLTKEYTGKAASRRKMLTILEREGRCCHVYGAGDVLRSTKAATAKWRTWKNVNAMWTYSREITDPTSTSGVDECRRDPTTAKRGAEAGRGRLVLSQILLRRRAWMNTIGTRRNERKAELSRLVFGGEVEKWKTVDIGRRHSYGADGLVKRVDGEALLPYERRRRSNRLRQPMLGAPSQCRHIHGADGFGGEIPVG</sequence>
<proteinExistence type="predicted"/>
<dbReference type="AlphaFoldDB" id="A0AAD7KDD4"/>
<keyword evidence="2" id="KW-1185">Reference proteome</keyword>
<comment type="caution">
    <text evidence="1">The sequence shown here is derived from an EMBL/GenBank/DDBJ whole genome shotgun (WGS) entry which is preliminary data.</text>
</comment>
<dbReference type="Proteomes" id="UP001215598">
    <property type="component" value="Unassembled WGS sequence"/>
</dbReference>
<evidence type="ECO:0000313" key="1">
    <source>
        <dbReference type="EMBL" id="KAJ7783352.1"/>
    </source>
</evidence>
<reference evidence="1" key="1">
    <citation type="submission" date="2023-03" db="EMBL/GenBank/DDBJ databases">
        <title>Massive genome expansion in bonnet fungi (Mycena s.s.) driven by repeated elements and novel gene families across ecological guilds.</title>
        <authorList>
            <consortium name="Lawrence Berkeley National Laboratory"/>
            <person name="Harder C.B."/>
            <person name="Miyauchi S."/>
            <person name="Viragh M."/>
            <person name="Kuo A."/>
            <person name="Thoen E."/>
            <person name="Andreopoulos B."/>
            <person name="Lu D."/>
            <person name="Skrede I."/>
            <person name="Drula E."/>
            <person name="Henrissat B."/>
            <person name="Morin E."/>
            <person name="Kohler A."/>
            <person name="Barry K."/>
            <person name="LaButti K."/>
            <person name="Morin E."/>
            <person name="Salamov A."/>
            <person name="Lipzen A."/>
            <person name="Mereny Z."/>
            <person name="Hegedus B."/>
            <person name="Baldrian P."/>
            <person name="Stursova M."/>
            <person name="Weitz H."/>
            <person name="Taylor A."/>
            <person name="Grigoriev I.V."/>
            <person name="Nagy L.G."/>
            <person name="Martin F."/>
            <person name="Kauserud H."/>
        </authorList>
    </citation>
    <scope>NUCLEOTIDE SEQUENCE</scope>
    <source>
        <strain evidence="1">CBHHK182m</strain>
    </source>
</reference>
<gene>
    <name evidence="1" type="ORF">B0H16DRAFT_1447452</name>
</gene>
<protein>
    <submittedName>
        <fullName evidence="1">Uncharacterized protein</fullName>
    </submittedName>
</protein>
<name>A0AAD7KDD4_9AGAR</name>
<evidence type="ECO:0000313" key="2">
    <source>
        <dbReference type="Proteomes" id="UP001215598"/>
    </source>
</evidence>
<dbReference type="EMBL" id="JARKIB010000003">
    <property type="protein sequence ID" value="KAJ7783352.1"/>
    <property type="molecule type" value="Genomic_DNA"/>
</dbReference>
<accession>A0AAD7KDD4</accession>
<organism evidence="1 2">
    <name type="scientific">Mycena metata</name>
    <dbReference type="NCBI Taxonomy" id="1033252"/>
    <lineage>
        <taxon>Eukaryota</taxon>
        <taxon>Fungi</taxon>
        <taxon>Dikarya</taxon>
        <taxon>Basidiomycota</taxon>
        <taxon>Agaricomycotina</taxon>
        <taxon>Agaricomycetes</taxon>
        <taxon>Agaricomycetidae</taxon>
        <taxon>Agaricales</taxon>
        <taxon>Marasmiineae</taxon>
        <taxon>Mycenaceae</taxon>
        <taxon>Mycena</taxon>
    </lineage>
</organism>